<evidence type="ECO:0000313" key="3">
    <source>
        <dbReference type="Proteomes" id="UP000002051"/>
    </source>
</evidence>
<dbReference type="EnsemblPlants" id="AES69474">
    <property type="protein sequence ID" value="AES69474"/>
    <property type="gene ID" value="MTR_3g030400"/>
</dbReference>
<proteinExistence type="predicted"/>
<reference evidence="1 3" key="1">
    <citation type="journal article" date="2011" name="Nature">
        <title>The Medicago genome provides insight into the evolution of rhizobial symbioses.</title>
        <authorList>
            <person name="Young N.D."/>
            <person name="Debelle F."/>
            <person name="Oldroyd G.E."/>
            <person name="Geurts R."/>
            <person name="Cannon S.B."/>
            <person name="Udvardi M.K."/>
            <person name="Benedito V.A."/>
            <person name="Mayer K.F."/>
            <person name="Gouzy J."/>
            <person name="Schoof H."/>
            <person name="Van de Peer Y."/>
            <person name="Proost S."/>
            <person name="Cook D.R."/>
            <person name="Meyers B.C."/>
            <person name="Spannagl M."/>
            <person name="Cheung F."/>
            <person name="De Mita S."/>
            <person name="Krishnakumar V."/>
            <person name="Gundlach H."/>
            <person name="Zhou S."/>
            <person name="Mudge J."/>
            <person name="Bharti A.K."/>
            <person name="Murray J.D."/>
            <person name="Naoumkina M.A."/>
            <person name="Rosen B."/>
            <person name="Silverstein K.A."/>
            <person name="Tang H."/>
            <person name="Rombauts S."/>
            <person name="Zhao P.X."/>
            <person name="Zhou P."/>
            <person name="Barbe V."/>
            <person name="Bardou P."/>
            <person name="Bechner M."/>
            <person name="Bellec A."/>
            <person name="Berger A."/>
            <person name="Berges H."/>
            <person name="Bidwell S."/>
            <person name="Bisseling T."/>
            <person name="Choisne N."/>
            <person name="Couloux A."/>
            <person name="Denny R."/>
            <person name="Deshpande S."/>
            <person name="Dai X."/>
            <person name="Doyle J.J."/>
            <person name="Dudez A.M."/>
            <person name="Farmer A.D."/>
            <person name="Fouteau S."/>
            <person name="Franken C."/>
            <person name="Gibelin C."/>
            <person name="Gish J."/>
            <person name="Goldstein S."/>
            <person name="Gonzalez A.J."/>
            <person name="Green P.J."/>
            <person name="Hallab A."/>
            <person name="Hartog M."/>
            <person name="Hua A."/>
            <person name="Humphray S.J."/>
            <person name="Jeong D.H."/>
            <person name="Jing Y."/>
            <person name="Jocker A."/>
            <person name="Kenton S.M."/>
            <person name="Kim D.J."/>
            <person name="Klee K."/>
            <person name="Lai H."/>
            <person name="Lang C."/>
            <person name="Lin S."/>
            <person name="Macmil S.L."/>
            <person name="Magdelenat G."/>
            <person name="Matthews L."/>
            <person name="McCorrison J."/>
            <person name="Monaghan E.L."/>
            <person name="Mun J.H."/>
            <person name="Najar F.Z."/>
            <person name="Nicholson C."/>
            <person name="Noirot C."/>
            <person name="O'Bleness M."/>
            <person name="Paule C.R."/>
            <person name="Poulain J."/>
            <person name="Prion F."/>
            <person name="Qin B."/>
            <person name="Qu C."/>
            <person name="Retzel E.F."/>
            <person name="Riddle C."/>
            <person name="Sallet E."/>
            <person name="Samain S."/>
            <person name="Samson N."/>
            <person name="Sanders I."/>
            <person name="Saurat O."/>
            <person name="Scarpelli C."/>
            <person name="Schiex T."/>
            <person name="Segurens B."/>
            <person name="Severin A.J."/>
            <person name="Sherrier D.J."/>
            <person name="Shi R."/>
            <person name="Sims S."/>
            <person name="Singer S.R."/>
            <person name="Sinharoy S."/>
            <person name="Sterck L."/>
            <person name="Viollet A."/>
            <person name="Wang B.B."/>
            <person name="Wang K."/>
            <person name="Wang M."/>
            <person name="Wang X."/>
            <person name="Warfsmann J."/>
            <person name="Weissenbach J."/>
            <person name="White D.D."/>
            <person name="White J.D."/>
            <person name="Wiley G.B."/>
            <person name="Wincker P."/>
            <person name="Xing Y."/>
            <person name="Yang L."/>
            <person name="Yao Z."/>
            <person name="Ying F."/>
            <person name="Zhai J."/>
            <person name="Zhou L."/>
            <person name="Zuber A."/>
            <person name="Denarie J."/>
            <person name="Dixon R.A."/>
            <person name="May G.D."/>
            <person name="Schwartz D.C."/>
            <person name="Rogers J."/>
            <person name="Quetier F."/>
            <person name="Town C.D."/>
            <person name="Roe B.A."/>
        </authorList>
    </citation>
    <scope>NUCLEOTIDE SEQUENCE [LARGE SCALE GENOMIC DNA]</scope>
    <source>
        <strain evidence="1">A17</strain>
        <strain evidence="2 3">cv. Jemalong A17</strain>
    </source>
</reference>
<organism evidence="1 3">
    <name type="scientific">Medicago truncatula</name>
    <name type="common">Barrel medic</name>
    <name type="synonym">Medicago tribuloides</name>
    <dbReference type="NCBI Taxonomy" id="3880"/>
    <lineage>
        <taxon>Eukaryota</taxon>
        <taxon>Viridiplantae</taxon>
        <taxon>Streptophyta</taxon>
        <taxon>Embryophyta</taxon>
        <taxon>Tracheophyta</taxon>
        <taxon>Spermatophyta</taxon>
        <taxon>Magnoliopsida</taxon>
        <taxon>eudicotyledons</taxon>
        <taxon>Gunneridae</taxon>
        <taxon>Pentapetalae</taxon>
        <taxon>rosids</taxon>
        <taxon>fabids</taxon>
        <taxon>Fabales</taxon>
        <taxon>Fabaceae</taxon>
        <taxon>Papilionoideae</taxon>
        <taxon>50 kb inversion clade</taxon>
        <taxon>NPAAA clade</taxon>
        <taxon>Hologalegina</taxon>
        <taxon>IRL clade</taxon>
        <taxon>Trifolieae</taxon>
        <taxon>Medicago</taxon>
    </lineage>
</organism>
<gene>
    <name evidence="1" type="ordered locus">MTR_3g030400</name>
</gene>
<name>G7IWR1_MEDTR</name>
<dbReference type="HOGENOM" id="CLU_2609629_0_0_1"/>
<dbReference type="EMBL" id="CM001219">
    <property type="protein sequence ID" value="AES69474.2"/>
    <property type="molecule type" value="Genomic_DNA"/>
</dbReference>
<accession>G7IWR1</accession>
<evidence type="ECO:0000313" key="2">
    <source>
        <dbReference type="EnsemblPlants" id="AES69474"/>
    </source>
</evidence>
<dbReference type="Proteomes" id="UP000002051">
    <property type="component" value="Chromosome 3"/>
</dbReference>
<evidence type="ECO:0000313" key="1">
    <source>
        <dbReference type="EMBL" id="AES69474.2"/>
    </source>
</evidence>
<dbReference type="AlphaFoldDB" id="G7IWR1"/>
<accession>A0A0C3VDN0</accession>
<keyword evidence="3" id="KW-1185">Reference proteome</keyword>
<protein>
    <submittedName>
        <fullName evidence="1 2">Uncharacterized protein</fullName>
    </submittedName>
</protein>
<reference evidence="1 3" key="2">
    <citation type="journal article" date="2014" name="BMC Genomics">
        <title>An improved genome release (version Mt4.0) for the model legume Medicago truncatula.</title>
        <authorList>
            <person name="Tang H."/>
            <person name="Krishnakumar V."/>
            <person name="Bidwell S."/>
            <person name="Rosen B."/>
            <person name="Chan A."/>
            <person name="Zhou S."/>
            <person name="Gentzbittel L."/>
            <person name="Childs K.L."/>
            <person name="Yandell M."/>
            <person name="Gundlach H."/>
            <person name="Mayer K.F."/>
            <person name="Schwartz D.C."/>
            <person name="Town C.D."/>
        </authorList>
    </citation>
    <scope>GENOME REANNOTATION</scope>
    <source>
        <strain evidence="2 3">cv. Jemalong A17</strain>
    </source>
</reference>
<dbReference type="PaxDb" id="3880-AES69474"/>
<reference evidence="2" key="3">
    <citation type="submission" date="2015-04" db="UniProtKB">
        <authorList>
            <consortium name="EnsemblPlants"/>
        </authorList>
    </citation>
    <scope>IDENTIFICATION</scope>
    <source>
        <strain evidence="2">cv. Jemalong A17</strain>
    </source>
</reference>
<sequence>MDDDGDRTALGTYSASWLGDSCKQRWDSIKKKEDFTSEATEKDLELEAQPVETRRSDLGSYQRFFKSKSPCVQVVVMKA</sequence>